<protein>
    <submittedName>
        <fullName evidence="2">Uncharacterized protein</fullName>
    </submittedName>
</protein>
<dbReference type="Proteomes" id="UP001152795">
    <property type="component" value="Unassembled WGS sequence"/>
</dbReference>
<organism evidence="2 3">
    <name type="scientific">Paramuricea clavata</name>
    <name type="common">Red gorgonian</name>
    <name type="synonym">Violescent sea-whip</name>
    <dbReference type="NCBI Taxonomy" id="317549"/>
    <lineage>
        <taxon>Eukaryota</taxon>
        <taxon>Metazoa</taxon>
        <taxon>Cnidaria</taxon>
        <taxon>Anthozoa</taxon>
        <taxon>Octocorallia</taxon>
        <taxon>Malacalcyonacea</taxon>
        <taxon>Plexauridae</taxon>
        <taxon>Paramuricea</taxon>
    </lineage>
</organism>
<feature type="compositionally biased region" description="Basic residues" evidence="1">
    <location>
        <begin position="1"/>
        <end position="14"/>
    </location>
</feature>
<dbReference type="AlphaFoldDB" id="A0A6S7J712"/>
<accession>A0A6S7J712</accession>
<comment type="caution">
    <text evidence="2">The sequence shown here is derived from an EMBL/GenBank/DDBJ whole genome shotgun (WGS) entry which is preliminary data.</text>
</comment>
<gene>
    <name evidence="2" type="ORF">PACLA_8A044482</name>
</gene>
<feature type="region of interest" description="Disordered" evidence="1">
    <location>
        <begin position="1"/>
        <end position="27"/>
    </location>
</feature>
<dbReference type="OrthoDB" id="10517146at2759"/>
<evidence type="ECO:0000313" key="2">
    <source>
        <dbReference type="EMBL" id="CAB4025801.1"/>
    </source>
</evidence>
<evidence type="ECO:0000256" key="1">
    <source>
        <dbReference type="SAM" id="MobiDB-lite"/>
    </source>
</evidence>
<keyword evidence="3" id="KW-1185">Reference proteome</keyword>
<name>A0A6S7J712_PARCT</name>
<reference evidence="2" key="1">
    <citation type="submission" date="2020-04" db="EMBL/GenBank/DDBJ databases">
        <authorList>
            <person name="Alioto T."/>
            <person name="Alioto T."/>
            <person name="Gomez Garrido J."/>
        </authorList>
    </citation>
    <scope>NUCLEOTIDE SEQUENCE</scope>
    <source>
        <strain evidence="2">A484AB</strain>
    </source>
</reference>
<evidence type="ECO:0000313" key="3">
    <source>
        <dbReference type="Proteomes" id="UP001152795"/>
    </source>
</evidence>
<proteinExistence type="predicted"/>
<sequence>MVNINKRKRRRKRKCGEMDTKPSKVSSVGKRINEIDKELSKYRGNGEWIAHNDAIERLFTVYKRDEDNSDIISLLKYEKAAALCEKNEIETSMKLITELGKEINVTEKPNWDLANDIQKILFCKCLFLASKLYCIKRTFGKAQKSLAVASRLLSDYNNVELKAQLHLSNAYHQLCLNQSHCTLELANHVIGYTDKAEQICTTLKDQIQETWEKIRRKILLIRSKAVIQFYLDSGDNEEFATVLSSSLEELESQLWHGLSLRQKVGFHMLKSNYFQIHGNVAKALDHAQVALQIAQECKFNKEVLLMNEHIRKLKVFPEDPVNDSESLVKKVLSIQTTTDGNAESNAAEMTDRGIFSTDDSEWESFESLLRQITDDEEESDILYFK</sequence>
<dbReference type="EMBL" id="CACRXK020013832">
    <property type="protein sequence ID" value="CAB4025801.1"/>
    <property type="molecule type" value="Genomic_DNA"/>
</dbReference>